<dbReference type="GO" id="GO:0005262">
    <property type="term" value="F:calcium channel activity"/>
    <property type="evidence" value="ECO:0007669"/>
    <property type="project" value="InterPro"/>
</dbReference>
<dbReference type="EC" id="3.1.3.16" evidence="15"/>
<dbReference type="SUPFAM" id="SSF56300">
    <property type="entry name" value="Metallo-dependent phosphatases"/>
    <property type="match status" value="1"/>
</dbReference>
<dbReference type="PANTHER" id="PTHR45668">
    <property type="entry name" value="SERINE/THREONINE-PROTEIN PHOSPHATASE 5-RELATED"/>
    <property type="match status" value="1"/>
</dbReference>
<dbReference type="FunFam" id="3.60.21.10:FF:000039">
    <property type="entry name" value="Serine/threonine-protein phosphatase"/>
    <property type="match status" value="1"/>
</dbReference>
<dbReference type="InterPro" id="IPR006186">
    <property type="entry name" value="Ser/Thr-sp_prot-phosphatase"/>
</dbReference>
<dbReference type="InterPro" id="IPR041753">
    <property type="entry name" value="PP5_C"/>
</dbReference>
<dbReference type="SUPFAM" id="SSF48452">
    <property type="entry name" value="TPR-like"/>
    <property type="match status" value="1"/>
</dbReference>
<evidence type="ECO:0000256" key="2">
    <source>
        <dbReference type="ARBA" id="ARBA00001946"/>
    </source>
</evidence>
<dbReference type="Pfam" id="PF00149">
    <property type="entry name" value="Metallophos"/>
    <property type="match status" value="1"/>
</dbReference>
<evidence type="ECO:0000256" key="8">
    <source>
        <dbReference type="ARBA" id="ARBA00022803"/>
    </source>
</evidence>
<keyword evidence="16" id="KW-0175">Coiled coil</keyword>
<evidence type="ECO:0000256" key="6">
    <source>
        <dbReference type="ARBA" id="ARBA00022737"/>
    </source>
</evidence>
<dbReference type="SMART" id="SM00028">
    <property type="entry name" value="TPR"/>
    <property type="match status" value="3"/>
</dbReference>
<dbReference type="CDD" id="cd07417">
    <property type="entry name" value="MPP_PP5_C"/>
    <property type="match status" value="1"/>
</dbReference>
<dbReference type="SMART" id="SM00156">
    <property type="entry name" value="PP2Ac"/>
    <property type="match status" value="1"/>
</dbReference>
<keyword evidence="17" id="KW-0812">Transmembrane</keyword>
<keyword evidence="9" id="KW-0464">Manganese</keyword>
<evidence type="ECO:0000256" key="10">
    <source>
        <dbReference type="ARBA" id="ARBA00023242"/>
    </source>
</evidence>
<feature type="transmembrane region" description="Helical" evidence="17">
    <location>
        <begin position="1135"/>
        <end position="1156"/>
    </location>
</feature>
<keyword evidence="17" id="KW-0472">Membrane</keyword>
<evidence type="ECO:0000256" key="4">
    <source>
        <dbReference type="ARBA" id="ARBA00008786"/>
    </source>
</evidence>
<reference evidence="19" key="1">
    <citation type="journal article" date="2021" name="J Fungi (Basel)">
        <title>Virulence traits and population genomics of the black yeast Aureobasidium melanogenum.</title>
        <authorList>
            <person name="Cernosa A."/>
            <person name="Sun X."/>
            <person name="Gostincar C."/>
            <person name="Fang C."/>
            <person name="Gunde-Cimerman N."/>
            <person name="Song Z."/>
        </authorList>
    </citation>
    <scope>NUCLEOTIDE SEQUENCE</scope>
    <source>
        <strain evidence="19">EXF-9911</strain>
    </source>
</reference>
<dbReference type="InterPro" id="IPR004843">
    <property type="entry name" value="Calcineurin-like_PHP"/>
</dbReference>
<comment type="catalytic activity">
    <reaction evidence="11">
        <text>O-phospho-L-seryl-[protein] + H2O = L-seryl-[protein] + phosphate</text>
        <dbReference type="Rhea" id="RHEA:20629"/>
        <dbReference type="Rhea" id="RHEA-COMP:9863"/>
        <dbReference type="Rhea" id="RHEA-COMP:11604"/>
        <dbReference type="ChEBI" id="CHEBI:15377"/>
        <dbReference type="ChEBI" id="CHEBI:29999"/>
        <dbReference type="ChEBI" id="CHEBI:43474"/>
        <dbReference type="ChEBI" id="CHEBI:83421"/>
        <dbReference type="EC" id="3.1.3.16"/>
    </reaction>
    <physiologicalReaction direction="left-to-right" evidence="11">
        <dbReference type="Rhea" id="RHEA:20630"/>
    </physiologicalReaction>
</comment>
<dbReference type="Gene3D" id="1.25.40.10">
    <property type="entry name" value="Tetratricopeptide repeat domain"/>
    <property type="match status" value="1"/>
</dbReference>
<organism evidence="19 20">
    <name type="scientific">Aureobasidium melanogenum</name>
    <name type="common">Aureobasidium pullulans var. melanogenum</name>
    <dbReference type="NCBI Taxonomy" id="46634"/>
    <lineage>
        <taxon>Eukaryota</taxon>
        <taxon>Fungi</taxon>
        <taxon>Dikarya</taxon>
        <taxon>Ascomycota</taxon>
        <taxon>Pezizomycotina</taxon>
        <taxon>Dothideomycetes</taxon>
        <taxon>Dothideomycetidae</taxon>
        <taxon>Dothideales</taxon>
        <taxon>Saccotheciaceae</taxon>
        <taxon>Aureobasidium</taxon>
    </lineage>
</organism>
<dbReference type="GO" id="GO:0005634">
    <property type="term" value="C:nucleus"/>
    <property type="evidence" value="ECO:0007669"/>
    <property type="project" value="UniProtKB-SubCell"/>
</dbReference>
<dbReference type="Gene3D" id="3.60.21.10">
    <property type="match status" value="1"/>
</dbReference>
<dbReference type="InterPro" id="IPR013235">
    <property type="entry name" value="PPP_dom"/>
</dbReference>
<feature type="domain" description="Serine/threonine specific protein phosphatases" evidence="18">
    <location>
        <begin position="274"/>
        <end position="279"/>
    </location>
</feature>
<accession>A0A9P8EAI9</accession>
<comment type="cofactor">
    <cofactor evidence="2">
        <name>Mg(2+)</name>
        <dbReference type="ChEBI" id="CHEBI:18420"/>
    </cofactor>
</comment>
<protein>
    <recommendedName>
        <fullName evidence="15">Serine/threonine-protein phosphatase</fullName>
        <ecNumber evidence="15">3.1.3.16</ecNumber>
    </recommendedName>
</protein>
<dbReference type="Pfam" id="PF12929">
    <property type="entry name" value="Mid1"/>
    <property type="match status" value="1"/>
</dbReference>
<evidence type="ECO:0000313" key="19">
    <source>
        <dbReference type="EMBL" id="KAG9684913.1"/>
    </source>
</evidence>
<dbReference type="PROSITE" id="PS50005">
    <property type="entry name" value="TPR"/>
    <property type="match status" value="1"/>
</dbReference>
<dbReference type="InterPro" id="IPR051134">
    <property type="entry name" value="PPP_phosphatase"/>
</dbReference>
<proteinExistence type="inferred from homology"/>
<comment type="function">
    <text evidence="13">Protein phosphatase that specifically binds to and dephosphorylates the molecular chaperone Hsp90. Dephosphorylation positively regulates the Hsp90 chaperone machinery.</text>
</comment>
<evidence type="ECO:0000256" key="15">
    <source>
        <dbReference type="RuleBase" id="RU004273"/>
    </source>
</evidence>
<dbReference type="InterPro" id="IPR011990">
    <property type="entry name" value="TPR-like_helical_dom_sf"/>
</dbReference>
<name>A0A9P8EAI9_AURME</name>
<evidence type="ECO:0000259" key="18">
    <source>
        <dbReference type="PROSITE" id="PS00125"/>
    </source>
</evidence>
<dbReference type="Proteomes" id="UP000779574">
    <property type="component" value="Unassembled WGS sequence"/>
</dbReference>
<dbReference type="GO" id="GO:0046872">
    <property type="term" value="F:metal ion binding"/>
    <property type="evidence" value="ECO:0007669"/>
    <property type="project" value="UniProtKB-KW"/>
</dbReference>
<dbReference type="PROSITE" id="PS00125">
    <property type="entry name" value="SER_THR_PHOSPHATASE"/>
    <property type="match status" value="1"/>
</dbReference>
<evidence type="ECO:0000256" key="12">
    <source>
        <dbReference type="ARBA" id="ARBA00048832"/>
    </source>
</evidence>
<evidence type="ECO:0000256" key="3">
    <source>
        <dbReference type="ARBA" id="ARBA00004123"/>
    </source>
</evidence>
<dbReference type="AlphaFoldDB" id="A0A9P8EAI9"/>
<evidence type="ECO:0000256" key="16">
    <source>
        <dbReference type="SAM" id="Coils"/>
    </source>
</evidence>
<dbReference type="GO" id="GO:0098703">
    <property type="term" value="P:calcium ion import across plasma membrane"/>
    <property type="evidence" value="ECO:0007669"/>
    <property type="project" value="InterPro"/>
</dbReference>
<reference evidence="19" key="2">
    <citation type="submission" date="2021-08" db="EMBL/GenBank/DDBJ databases">
        <authorList>
            <person name="Gostincar C."/>
            <person name="Sun X."/>
            <person name="Song Z."/>
            <person name="Gunde-Cimerman N."/>
        </authorList>
    </citation>
    <scope>NUCLEOTIDE SEQUENCE</scope>
    <source>
        <strain evidence="19">EXF-9911</strain>
    </source>
</reference>
<dbReference type="InterPro" id="IPR024338">
    <property type="entry name" value="MID1/Yam8"/>
</dbReference>
<evidence type="ECO:0000256" key="17">
    <source>
        <dbReference type="SAM" id="Phobius"/>
    </source>
</evidence>
<evidence type="ECO:0000256" key="14">
    <source>
        <dbReference type="PROSITE-ProRule" id="PRU00339"/>
    </source>
</evidence>
<comment type="cofactor">
    <cofactor evidence="1">
        <name>Mn(2+)</name>
        <dbReference type="ChEBI" id="CHEBI:29035"/>
    </cofactor>
</comment>
<dbReference type="PRINTS" id="PR00114">
    <property type="entry name" value="STPHPHTASE"/>
</dbReference>
<keyword evidence="5" id="KW-0479">Metal-binding</keyword>
<evidence type="ECO:0000256" key="11">
    <source>
        <dbReference type="ARBA" id="ARBA00047986"/>
    </source>
</evidence>
<evidence type="ECO:0000256" key="9">
    <source>
        <dbReference type="ARBA" id="ARBA00023211"/>
    </source>
</evidence>
<feature type="non-terminal residue" evidence="19">
    <location>
        <position position="1"/>
    </location>
</feature>
<comment type="caution">
    <text evidence="19">The sequence shown here is derived from an EMBL/GenBank/DDBJ whole genome shotgun (WGS) entry which is preliminary data.</text>
</comment>
<evidence type="ECO:0000256" key="1">
    <source>
        <dbReference type="ARBA" id="ARBA00001936"/>
    </source>
</evidence>
<dbReference type="Pfam" id="PF08321">
    <property type="entry name" value="PPP5"/>
    <property type="match status" value="1"/>
</dbReference>
<dbReference type="InterPro" id="IPR019734">
    <property type="entry name" value="TPR_rpt"/>
</dbReference>
<feature type="coiled-coil region" evidence="16">
    <location>
        <begin position="557"/>
        <end position="584"/>
    </location>
</feature>
<comment type="catalytic activity">
    <reaction evidence="12">
        <text>O-phospho-L-threonyl-[protein] + H2O = L-threonyl-[protein] + phosphate</text>
        <dbReference type="Rhea" id="RHEA:47004"/>
        <dbReference type="Rhea" id="RHEA-COMP:11060"/>
        <dbReference type="Rhea" id="RHEA-COMP:11605"/>
        <dbReference type="ChEBI" id="CHEBI:15377"/>
        <dbReference type="ChEBI" id="CHEBI:30013"/>
        <dbReference type="ChEBI" id="CHEBI:43474"/>
        <dbReference type="ChEBI" id="CHEBI:61977"/>
        <dbReference type="EC" id="3.1.3.16"/>
    </reaction>
    <physiologicalReaction direction="left-to-right" evidence="12">
        <dbReference type="Rhea" id="RHEA:47005"/>
    </physiologicalReaction>
</comment>
<evidence type="ECO:0000256" key="7">
    <source>
        <dbReference type="ARBA" id="ARBA00022801"/>
    </source>
</evidence>
<keyword evidence="6" id="KW-0677">Repeat</keyword>
<comment type="subcellular location">
    <subcellularLocation>
        <location evidence="3">Nucleus</location>
    </subcellularLocation>
</comment>
<gene>
    <name evidence="19" type="ORF">KCU76_g12081</name>
</gene>
<dbReference type="EMBL" id="JAHFXF010000607">
    <property type="protein sequence ID" value="KAG9684913.1"/>
    <property type="molecule type" value="Genomic_DNA"/>
</dbReference>
<dbReference type="GO" id="GO:0004722">
    <property type="term" value="F:protein serine/threonine phosphatase activity"/>
    <property type="evidence" value="ECO:0007669"/>
    <property type="project" value="UniProtKB-EC"/>
</dbReference>
<keyword evidence="17" id="KW-1133">Transmembrane helix</keyword>
<evidence type="ECO:0000313" key="20">
    <source>
        <dbReference type="Proteomes" id="UP000779574"/>
    </source>
</evidence>
<keyword evidence="8 14" id="KW-0802">TPR repeat</keyword>
<sequence length="1157" mass="128203">MEEATALKNQGNDAFKNKDWPKAIDLYTQAIDKYDKEPSFYTNRAQAHIRLEAYGYAIADATKAIELNPDFVKAYYRRAVANTAILRHSDAIHDWKIVVKKQPSDKVARAQHDACQKVIKRDAFLKAIEAPDAPSAAEGLDLANMAIPSDYDGVKLGDEMTLEFVEDMIERFKNGKKLPLKYVYQIVLAVKDICYNEPTMVETHVDKGKKITVCGDTHGQYFDLMEIFRMNGRPSADHAYLFNGDFVDRGSWSCEIALLLYAYKWLYPKSMFLNRGNHETDDMNRMYGFEGECKAKYNERTFKLFSESFSALPLATLIGDKYFVLHGGLFSDDNITLDDVRKLNRHNQKQPGQSGLMMEMLWTDPQTAPGRGPSKRGVGLQFGPDVTKRFCEKNGLEAIIRSHEVRMDGYEEEHDSKCITIFSAPNYCDSTGNRGAFINIEDNYKLQFKQFDAVKHPDIRPMAYASSPMMVLARVQEREAVERARGEELYKVTVQAGCDAMHFPKLSPLQCRFTVSLAASLLVLSIYLFLWNPHFAYASEIETPNAASPLIVLDDYALDSLDDLDDAEDEYENAQADEQDVQHMKRATGDVVTLGGSNVPGLLNIEAGNTTIWHFTNSSLWAPYANHTPGLPSPIDDGDTGDSGTIYKRQNPTTRLVYISVTTCLQPQWNGSTNQTTLPPQLTLFVSNSTSNKEPGPDAPADRQVAITLNEGFANYSMNATADIYMSVHAPQMPANFTGIWNYEIAASIDNYYHGAHPDSPFLYLVDTDTHAALLVTNNLTQANPGDLVYQQWMNLTSPFTVFVQPTLDRSLDGMRNSYCGMTHASINNASSSVQSGMITRGLGHKPKEQFYIQNLNGSTSYFGVLAMEGNSTKTGSGVVGGGGQVWQAVNFKTKADNNCALVFNLTFCHDVAYAVPSNPDRYPDQPSLSAVYDSYAAGLYDNFNKSLQQIPCNTTLSAQYSPAKNCDDCADAYKQWLCAVTMPRCEDFSSPLPWLQPRNMGQKPINSSSSSIGSMPNSDMFQQIQDQLNQQYIPMTSAPGDSAAFRQTYGSVQATNSSRNPTIIVDTIAPGPYKEVLPCEDLCYSLVRSCPAALGFGCPDPGRGLEVDYGQRSDDGQVTCSYLGAVYYLNTAPAFSGVSSLAITVAAVLSLCILAW</sequence>
<keyword evidence="10" id="KW-0539">Nucleus</keyword>
<dbReference type="InterPro" id="IPR029052">
    <property type="entry name" value="Metallo-depent_PP-like"/>
</dbReference>
<dbReference type="PANTHER" id="PTHR45668:SF5">
    <property type="entry name" value="SERINE_THREONINE-PROTEIN PHOSPHATASE 5"/>
    <property type="match status" value="1"/>
</dbReference>
<evidence type="ECO:0000256" key="13">
    <source>
        <dbReference type="ARBA" id="ARBA00059747"/>
    </source>
</evidence>
<keyword evidence="7 15" id="KW-0378">Hydrolase</keyword>
<feature type="repeat" description="TPR" evidence="14">
    <location>
        <begin position="38"/>
        <end position="71"/>
    </location>
</feature>
<comment type="similarity">
    <text evidence="4">Belongs to the PPP phosphatase family. PP-5 (PP-T) subfamily.</text>
</comment>
<evidence type="ECO:0000256" key="5">
    <source>
        <dbReference type="ARBA" id="ARBA00022723"/>
    </source>
</evidence>